<dbReference type="GO" id="GO:0019843">
    <property type="term" value="F:rRNA binding"/>
    <property type="evidence" value="ECO:0007669"/>
    <property type="project" value="UniProtKB-UniRule"/>
</dbReference>
<keyword evidence="4 5" id="KW-0694">RNA-binding</keyword>
<dbReference type="STRING" id="1169143.GCA_000383275_04286"/>
<dbReference type="GO" id="GO:1902626">
    <property type="term" value="P:assembly of large subunit precursor of preribosome"/>
    <property type="evidence" value="ECO:0007669"/>
    <property type="project" value="UniProtKB-UniRule"/>
</dbReference>
<evidence type="ECO:0000256" key="1">
    <source>
        <dbReference type="ARBA" id="ARBA00022490"/>
    </source>
</evidence>
<evidence type="ECO:0000256" key="6">
    <source>
        <dbReference type="SAM" id="MobiDB-lite"/>
    </source>
</evidence>
<dbReference type="GO" id="GO:0005829">
    <property type="term" value="C:cytosol"/>
    <property type="evidence" value="ECO:0007669"/>
    <property type="project" value="TreeGrafter"/>
</dbReference>
<comment type="caution">
    <text evidence="7">The sequence shown here is derived from an EMBL/GenBank/DDBJ whole genome shotgun (WGS) entry which is preliminary data.</text>
</comment>
<dbReference type="NCBIfam" id="NF003593">
    <property type="entry name" value="PRK05255.1-1"/>
    <property type="match status" value="1"/>
</dbReference>
<organism evidence="7 8">
    <name type="scientific">Paraburkholderia bryophila</name>
    <dbReference type="NCBI Taxonomy" id="420952"/>
    <lineage>
        <taxon>Bacteria</taxon>
        <taxon>Pseudomonadati</taxon>
        <taxon>Pseudomonadota</taxon>
        <taxon>Betaproteobacteria</taxon>
        <taxon>Burkholderiales</taxon>
        <taxon>Burkholderiaceae</taxon>
        <taxon>Paraburkholderia</taxon>
    </lineage>
</organism>
<evidence type="ECO:0000313" key="7">
    <source>
        <dbReference type="EMBL" id="RAS38173.1"/>
    </source>
</evidence>
<dbReference type="Gene3D" id="1.10.60.30">
    <property type="entry name" value="PSPTO4464-like domains"/>
    <property type="match status" value="2"/>
</dbReference>
<keyword evidence="1 5" id="KW-0963">Cytoplasm</keyword>
<evidence type="ECO:0000313" key="8">
    <source>
        <dbReference type="Proteomes" id="UP000248918"/>
    </source>
</evidence>
<dbReference type="Pfam" id="PF04751">
    <property type="entry name" value="DarP"/>
    <property type="match status" value="1"/>
</dbReference>
<keyword evidence="2 5" id="KW-0690">Ribosome biogenesis</keyword>
<comment type="subcellular location">
    <subcellularLocation>
        <location evidence="5">Cytoplasm</location>
    </subcellularLocation>
    <text evidence="5">Associates with late stage pre-50S ribosomal subunits.</text>
</comment>
<evidence type="ECO:0000256" key="3">
    <source>
        <dbReference type="ARBA" id="ARBA00022730"/>
    </source>
</evidence>
<dbReference type="AlphaFoldDB" id="A0A329CTK4"/>
<comment type="similarity">
    <text evidence="5">Belongs to the DarP family.</text>
</comment>
<accession>A0A329CTK4</accession>
<dbReference type="SUPFAM" id="SSF158710">
    <property type="entry name" value="PSPTO4464-like"/>
    <property type="match status" value="1"/>
</dbReference>
<dbReference type="PANTHER" id="PTHR38101">
    <property type="entry name" value="UPF0307 PROTEIN YJGA"/>
    <property type="match status" value="1"/>
</dbReference>
<dbReference type="EMBL" id="QLTK01000002">
    <property type="protein sequence ID" value="RAS38173.1"/>
    <property type="molecule type" value="Genomic_DNA"/>
</dbReference>
<feature type="compositionally biased region" description="Acidic residues" evidence="6">
    <location>
        <begin position="217"/>
        <end position="232"/>
    </location>
</feature>
<gene>
    <name evidence="5" type="primary">darP</name>
    <name evidence="7" type="ORF">BX591_102463</name>
</gene>
<reference evidence="7 8" key="1">
    <citation type="submission" date="2018-06" db="EMBL/GenBank/DDBJ databases">
        <title>Genomic Encyclopedia of Type Strains, Phase III (KMG-III): the genomes of soil and plant-associated and newly described type strains.</title>
        <authorList>
            <person name="Whitman W."/>
        </authorList>
    </citation>
    <scope>NUCLEOTIDE SEQUENCE [LARGE SCALE GENOMIC DNA]</scope>
    <source>
        <strain evidence="7 8">LMG 23644</strain>
    </source>
</reference>
<feature type="compositionally biased region" description="Low complexity" evidence="6">
    <location>
        <begin position="1"/>
        <end position="25"/>
    </location>
</feature>
<dbReference type="Proteomes" id="UP000248918">
    <property type="component" value="Unassembled WGS sequence"/>
</dbReference>
<evidence type="ECO:0000256" key="2">
    <source>
        <dbReference type="ARBA" id="ARBA00022517"/>
    </source>
</evidence>
<dbReference type="InterPro" id="IPR006839">
    <property type="entry name" value="DarP"/>
</dbReference>
<dbReference type="CDD" id="cd16331">
    <property type="entry name" value="YjgA-like"/>
    <property type="match status" value="1"/>
</dbReference>
<keyword evidence="3 5" id="KW-0699">rRNA-binding</keyword>
<proteinExistence type="inferred from homology"/>
<sequence length="232" mass="26177">MQSGVASAARRLARAGTAGSTGAARYNIGMTRKTRIQPIESAEPEIDENGYDRPSKSQLKRDMHELQELGMALIALPKDALKRMPMPEKLDDAVREARRITDHEGKRRQVQYVGRVMRSLLDDETAALRTALDTYNGVNKAETAKLHWIERTREKLLADDAALTEFIRQHPNADPQQGRTLIRNARKEAQLSKPPRYFRELFQWIKNADGPSAATDSDADDALEDDDDDHDE</sequence>
<dbReference type="GO" id="GO:0043022">
    <property type="term" value="F:ribosome binding"/>
    <property type="evidence" value="ECO:0007669"/>
    <property type="project" value="UniProtKB-UniRule"/>
</dbReference>
<dbReference type="InterPro" id="IPR023153">
    <property type="entry name" value="DarP_sf"/>
</dbReference>
<feature type="region of interest" description="Disordered" evidence="6">
    <location>
        <begin position="1"/>
        <end position="57"/>
    </location>
</feature>
<dbReference type="PANTHER" id="PTHR38101:SF1">
    <property type="entry name" value="UPF0307 PROTEIN YJGA"/>
    <property type="match status" value="1"/>
</dbReference>
<name>A0A329CTK4_9BURK</name>
<comment type="function">
    <text evidence="5">Member of a network of 50S ribosomal subunit biogenesis factors which assembles along the 30S-50S interface, preventing incorrect 23S rRNA structures from forming. Promotes peptidyl transferase center (PTC) maturation.</text>
</comment>
<evidence type="ECO:0000256" key="5">
    <source>
        <dbReference type="HAMAP-Rule" id="MF_00765"/>
    </source>
</evidence>
<feature type="region of interest" description="Disordered" evidence="6">
    <location>
        <begin position="209"/>
        <end position="232"/>
    </location>
</feature>
<dbReference type="HAMAP" id="MF_00765">
    <property type="entry name" value="DarP"/>
    <property type="match status" value="1"/>
</dbReference>
<evidence type="ECO:0000256" key="4">
    <source>
        <dbReference type="ARBA" id="ARBA00022884"/>
    </source>
</evidence>
<protein>
    <recommendedName>
        <fullName evidence="5">Dual-action ribosomal maturation protein DarP</fullName>
    </recommendedName>
    <alternativeName>
        <fullName evidence="5">Large ribosomal subunit assembly factor DarP</fullName>
    </alternativeName>
</protein>